<accession>A0A0H3ZQ22</accession>
<evidence type="ECO:0000313" key="3">
    <source>
        <dbReference type="EMBL" id="AKN36009.1"/>
    </source>
</evidence>
<evidence type="ECO:0000313" key="4">
    <source>
        <dbReference type="EMBL" id="AKN38458.1"/>
    </source>
</evidence>
<name>A0A0H3ZQ22_VIBSP</name>
<reference evidence="4" key="1">
    <citation type="journal article" date="2015" name="MBio">
        <title>Eco-Evolutionary Dynamics of Episomes among Ecologically Cohesive Bacterial Populations.</title>
        <authorList>
            <person name="Xue H."/>
            <person name="Cordero O.X."/>
            <person name="Camas F.M."/>
            <person name="Trimble W."/>
            <person name="Meyer F."/>
            <person name="Guglielmini J."/>
            <person name="Rocha E.P."/>
            <person name="Polz M.F."/>
        </authorList>
    </citation>
    <scope>NUCLEOTIDE SEQUENCE</scope>
    <source>
        <strain evidence="2">5S_118</strain>
        <strain evidence="3">5S_122</strain>
        <strain evidence="4">5S_268</strain>
        <strain evidence="5">ZS_101</strain>
    </source>
</reference>
<proteinExistence type="predicted"/>
<sequence>MDRGIAGRVILIKHLKLLGGILLIDLLVLGAFTINLFLYSL</sequence>
<dbReference type="EMBL" id="KP795585">
    <property type="protein sequence ID" value="AKN38458.1"/>
    <property type="molecule type" value="Genomic_DNA"/>
</dbReference>
<evidence type="ECO:0000313" key="2">
    <source>
        <dbReference type="EMBL" id="AKN35943.1"/>
    </source>
</evidence>
<evidence type="ECO:0000313" key="5">
    <source>
        <dbReference type="EMBL" id="AKN39777.1"/>
    </source>
</evidence>
<dbReference type="AlphaFoldDB" id="A0A0H3ZQ22"/>
<dbReference type="EMBL" id="KP795459">
    <property type="protein sequence ID" value="AKN35943.1"/>
    <property type="molecule type" value="Genomic_DNA"/>
</dbReference>
<dbReference type="EMBL" id="KP795461">
    <property type="protein sequence ID" value="AKN36009.1"/>
    <property type="molecule type" value="Genomic_DNA"/>
</dbReference>
<feature type="transmembrane region" description="Helical" evidence="1">
    <location>
        <begin position="21"/>
        <end position="39"/>
    </location>
</feature>
<organism evidence="4">
    <name type="scientific">Vibrio splendidus</name>
    <dbReference type="NCBI Taxonomy" id="29497"/>
    <lineage>
        <taxon>Bacteria</taxon>
        <taxon>Pseudomonadati</taxon>
        <taxon>Pseudomonadota</taxon>
        <taxon>Gammaproteobacteria</taxon>
        <taxon>Vibrionales</taxon>
        <taxon>Vibrionaceae</taxon>
        <taxon>Vibrio</taxon>
    </lineage>
</organism>
<keyword evidence="1" id="KW-0812">Transmembrane</keyword>
<protein>
    <submittedName>
        <fullName evidence="4">Uncharacterized protein</fullName>
    </submittedName>
</protein>
<keyword evidence="1" id="KW-0472">Membrane</keyword>
<evidence type="ECO:0000256" key="1">
    <source>
        <dbReference type="SAM" id="Phobius"/>
    </source>
</evidence>
<keyword evidence="1" id="KW-1133">Transmembrane helix</keyword>
<dbReference type="EMBL" id="KP795663">
    <property type="protein sequence ID" value="AKN39777.1"/>
    <property type="molecule type" value="Genomic_DNA"/>
</dbReference>